<evidence type="ECO:0000313" key="2">
    <source>
        <dbReference type="EMBL" id="SEO82287.1"/>
    </source>
</evidence>
<feature type="domain" description="DUF7129" evidence="1">
    <location>
        <begin position="8"/>
        <end position="51"/>
    </location>
</feature>
<proteinExistence type="predicted"/>
<name>A0A1H8SUM4_9EURY</name>
<dbReference type="Pfam" id="PF23455">
    <property type="entry name" value="DUF7129"/>
    <property type="match status" value="1"/>
</dbReference>
<accession>A0A1H8SUM4</accession>
<keyword evidence="3" id="KW-1185">Reference proteome</keyword>
<gene>
    <name evidence="2" type="ORF">SAMN04487948_105336</name>
</gene>
<dbReference type="RefSeq" id="WP_139246601.1">
    <property type="nucleotide sequence ID" value="NZ_FODV01000005.1"/>
</dbReference>
<evidence type="ECO:0000313" key="3">
    <source>
        <dbReference type="Proteomes" id="UP000199126"/>
    </source>
</evidence>
<dbReference type="Proteomes" id="UP000199126">
    <property type="component" value="Unassembled WGS sequence"/>
</dbReference>
<dbReference type="AlphaFoldDB" id="A0A1H8SUM4"/>
<dbReference type="OrthoDB" id="280213at2157"/>
<dbReference type="InterPro" id="IPR055553">
    <property type="entry name" value="DUF7129"/>
</dbReference>
<protein>
    <recommendedName>
        <fullName evidence="1">DUF7129 domain-containing protein</fullName>
    </recommendedName>
</protein>
<sequence length="51" mass="5774">MVLHNTALDPYTPERRYYECRSCGHRTTSPTHVATCPECDGEVHNIGVARE</sequence>
<evidence type="ECO:0000259" key="1">
    <source>
        <dbReference type="Pfam" id="PF23455"/>
    </source>
</evidence>
<organism evidence="2 3">
    <name type="scientific">Halogranum amylolyticum</name>
    <dbReference type="NCBI Taxonomy" id="660520"/>
    <lineage>
        <taxon>Archaea</taxon>
        <taxon>Methanobacteriati</taxon>
        <taxon>Methanobacteriota</taxon>
        <taxon>Stenosarchaea group</taxon>
        <taxon>Halobacteria</taxon>
        <taxon>Halobacteriales</taxon>
        <taxon>Haloferacaceae</taxon>
    </lineage>
</organism>
<dbReference type="SUPFAM" id="SSF57802">
    <property type="entry name" value="Rubredoxin-like"/>
    <property type="match status" value="1"/>
</dbReference>
<dbReference type="NCBIfam" id="NF033497">
    <property type="entry name" value="rubre_like_arch"/>
    <property type="match status" value="1"/>
</dbReference>
<dbReference type="EMBL" id="FODV01000005">
    <property type="protein sequence ID" value="SEO82287.1"/>
    <property type="molecule type" value="Genomic_DNA"/>
</dbReference>
<reference evidence="3" key="1">
    <citation type="submission" date="2016-10" db="EMBL/GenBank/DDBJ databases">
        <authorList>
            <person name="Varghese N."/>
            <person name="Submissions S."/>
        </authorList>
    </citation>
    <scope>NUCLEOTIDE SEQUENCE [LARGE SCALE GENOMIC DNA]</scope>
    <source>
        <strain evidence="3">CGMCC 1.10121</strain>
    </source>
</reference>